<reference evidence="3" key="2">
    <citation type="submission" date="2025-08" db="UniProtKB">
        <authorList>
            <consortium name="Ensembl"/>
        </authorList>
    </citation>
    <scope>IDENTIFICATION</scope>
</reference>
<protein>
    <submittedName>
        <fullName evidence="3">FERM domain containing 3</fullName>
    </submittedName>
</protein>
<evidence type="ECO:0000313" key="3">
    <source>
        <dbReference type="Ensembl" id="ENSBIXP00005038148.1"/>
    </source>
</evidence>
<dbReference type="InterPro" id="IPR000299">
    <property type="entry name" value="FERM_domain"/>
</dbReference>
<dbReference type="InterPro" id="IPR029071">
    <property type="entry name" value="Ubiquitin-like_domsf"/>
</dbReference>
<dbReference type="InterPro" id="IPR018979">
    <property type="entry name" value="FERM_N"/>
</dbReference>
<dbReference type="Ensembl" id="ENSBIXT00005027948.1">
    <property type="protein sequence ID" value="ENSBIXP00005038148.1"/>
    <property type="gene ID" value="ENSBIXG00005020373.1"/>
</dbReference>
<evidence type="ECO:0000313" key="4">
    <source>
        <dbReference type="Proteomes" id="UP000429181"/>
    </source>
</evidence>
<dbReference type="GeneTree" id="ENSGT00940000158577"/>
<proteinExistence type="predicted"/>
<dbReference type="AlphaFoldDB" id="A0A4W2HYA3"/>
<sequence>PYCCCSQARASGYSQGSRGPIILSRGGILPAGVGQDRPPRPLACRQVAGAKQSLALSGAWGSRGRDELAQEPERSRPEREEAAGPSLTQRRRRQRSRPLPGRPGHQREPALRLLLPRLLTRGSRRTMKMIHFRSSSIKSLSQEMKCTIRLLDDSEISCHIQRETKGQFLIDHICNYYSLLEKDYFGIRYVDPEKQRVRVDHHLDPFWGGIQPLRVLNKFFLEQL</sequence>
<dbReference type="PROSITE" id="PS50057">
    <property type="entry name" value="FERM_3"/>
    <property type="match status" value="1"/>
</dbReference>
<feature type="compositionally biased region" description="Basic and acidic residues" evidence="1">
    <location>
        <begin position="63"/>
        <end position="82"/>
    </location>
</feature>
<dbReference type="PANTHER" id="PTHR23280">
    <property type="entry name" value="4.1 G PROTEIN"/>
    <property type="match status" value="1"/>
</dbReference>
<gene>
    <name evidence="3" type="primary">FRMD3</name>
</gene>
<dbReference type="Pfam" id="PF09379">
    <property type="entry name" value="FERM_N"/>
    <property type="match status" value="1"/>
</dbReference>
<reference evidence="3 4" key="1">
    <citation type="submission" date="2018-11" db="EMBL/GenBank/DDBJ databases">
        <title>Haplotype-resolved cattle genomes.</title>
        <authorList>
            <person name="Low W.Y."/>
            <person name="Tearle R."/>
            <person name="Bickhart D.M."/>
            <person name="Rosen B.D."/>
            <person name="Koren S."/>
            <person name="Rhie A."/>
            <person name="Hiendleder S."/>
            <person name="Phillippy A.M."/>
            <person name="Smith T.P.L."/>
            <person name="Williams J.L."/>
        </authorList>
    </citation>
    <scope>NUCLEOTIDE SEQUENCE [LARGE SCALE GENOMIC DNA]</scope>
</reference>
<dbReference type="GO" id="GO:0031032">
    <property type="term" value="P:actomyosin structure organization"/>
    <property type="evidence" value="ECO:0007669"/>
    <property type="project" value="TreeGrafter"/>
</dbReference>
<evidence type="ECO:0000256" key="1">
    <source>
        <dbReference type="SAM" id="MobiDB-lite"/>
    </source>
</evidence>
<dbReference type="Proteomes" id="UP000429181">
    <property type="component" value="Chromosome 8"/>
</dbReference>
<evidence type="ECO:0000259" key="2">
    <source>
        <dbReference type="PROSITE" id="PS50057"/>
    </source>
</evidence>
<dbReference type="Gene3D" id="3.10.20.90">
    <property type="entry name" value="Phosphatidylinositol 3-kinase Catalytic Subunit, Chain A, domain 1"/>
    <property type="match status" value="1"/>
</dbReference>
<feature type="domain" description="FERM" evidence="2">
    <location>
        <begin position="144"/>
        <end position="224"/>
    </location>
</feature>
<organism evidence="3 4">
    <name type="scientific">Bos indicus x Bos taurus</name>
    <name type="common">Hybrid cattle</name>
    <dbReference type="NCBI Taxonomy" id="30522"/>
    <lineage>
        <taxon>Eukaryota</taxon>
        <taxon>Metazoa</taxon>
        <taxon>Chordata</taxon>
        <taxon>Craniata</taxon>
        <taxon>Vertebrata</taxon>
        <taxon>Euteleostomi</taxon>
        <taxon>Mammalia</taxon>
        <taxon>Eutheria</taxon>
        <taxon>Laurasiatheria</taxon>
        <taxon>Artiodactyla</taxon>
        <taxon>Ruminantia</taxon>
        <taxon>Pecora</taxon>
        <taxon>Bovidae</taxon>
        <taxon>Bovinae</taxon>
        <taxon>Bos</taxon>
    </lineage>
</organism>
<feature type="region of interest" description="Disordered" evidence="1">
    <location>
        <begin position="55"/>
        <end position="107"/>
    </location>
</feature>
<dbReference type="SUPFAM" id="SSF54236">
    <property type="entry name" value="Ubiquitin-like"/>
    <property type="match status" value="1"/>
</dbReference>
<name>A0A4W2HYA3_BOBOX</name>
<dbReference type="PANTHER" id="PTHR23280:SF8">
    <property type="entry name" value="FERM DOMAIN-CONTAINING PROTEIN 3"/>
    <property type="match status" value="1"/>
</dbReference>
<dbReference type="GO" id="GO:0005856">
    <property type="term" value="C:cytoskeleton"/>
    <property type="evidence" value="ECO:0007669"/>
    <property type="project" value="TreeGrafter"/>
</dbReference>
<accession>A0A4W2HYA3</accession>